<reference evidence="1 2" key="1">
    <citation type="submission" date="2020-08" db="EMBL/GenBank/DDBJ databases">
        <title>Genomic Encyclopedia of Type Strains, Phase IV (KMG-IV): sequencing the most valuable type-strain genomes for metagenomic binning, comparative biology and taxonomic classification.</title>
        <authorList>
            <person name="Goeker M."/>
        </authorList>
    </citation>
    <scope>NUCLEOTIDE SEQUENCE [LARGE SCALE GENOMIC DNA]</scope>
    <source>
        <strain evidence="1 2">DSM 103336</strain>
    </source>
</reference>
<organism evidence="1 2">
    <name type="scientific">Sphingomonas prati</name>
    <dbReference type="NCBI Taxonomy" id="1843237"/>
    <lineage>
        <taxon>Bacteria</taxon>
        <taxon>Pseudomonadati</taxon>
        <taxon>Pseudomonadota</taxon>
        <taxon>Alphaproteobacteria</taxon>
        <taxon>Sphingomonadales</taxon>
        <taxon>Sphingomonadaceae</taxon>
        <taxon>Sphingomonas</taxon>
    </lineage>
</organism>
<dbReference type="EMBL" id="JACIJR010000011">
    <property type="protein sequence ID" value="MBB5730872.1"/>
    <property type="molecule type" value="Genomic_DNA"/>
</dbReference>
<evidence type="ECO:0000313" key="1">
    <source>
        <dbReference type="EMBL" id="MBB5730872.1"/>
    </source>
</evidence>
<dbReference type="RefSeq" id="WP_157174882.1">
    <property type="nucleotide sequence ID" value="NZ_BMJP01000009.1"/>
</dbReference>
<evidence type="ECO:0000313" key="2">
    <source>
        <dbReference type="Proteomes" id="UP000546701"/>
    </source>
</evidence>
<dbReference type="Proteomes" id="UP000546701">
    <property type="component" value="Unassembled WGS sequence"/>
</dbReference>
<sequence length="76" mass="8584">MSAATDRFSVRRLFVLSSMIADRGAMPHPLRMQNPPDDYEESARIVEAFAEGETDPRVLELLRKIATAIRDHAIDD</sequence>
<keyword evidence="2" id="KW-1185">Reference proteome</keyword>
<name>A0A7W9BVH1_9SPHN</name>
<dbReference type="AlphaFoldDB" id="A0A7W9BVH1"/>
<dbReference type="OrthoDB" id="7585272at2"/>
<protein>
    <submittedName>
        <fullName evidence="1">Uncharacterized protein</fullName>
    </submittedName>
</protein>
<comment type="caution">
    <text evidence="1">The sequence shown here is derived from an EMBL/GenBank/DDBJ whole genome shotgun (WGS) entry which is preliminary data.</text>
</comment>
<accession>A0A7W9BVH1</accession>
<gene>
    <name evidence="1" type="ORF">FHS99_003379</name>
</gene>
<proteinExistence type="predicted"/>